<name>A0A1G8JD39_9BURK</name>
<dbReference type="EMBL" id="FNCJ01000020">
    <property type="protein sequence ID" value="SDI29184.1"/>
    <property type="molecule type" value="Genomic_DNA"/>
</dbReference>
<feature type="chain" id="PRO_5011552039" description="DUF4148 domain-containing protein" evidence="2">
    <location>
        <begin position="23"/>
        <end position="95"/>
    </location>
</feature>
<evidence type="ECO:0008006" key="5">
    <source>
        <dbReference type="Google" id="ProtNLM"/>
    </source>
</evidence>
<sequence>MNRIAYIAAAVSVMACAAPVFAQDVPTTPQQAAPVMNDNANANNAANSGVGMDTSGQTAAGSPAEETRQDVEQQLYQAETDGQIKTLDRTVYNGN</sequence>
<reference evidence="3 4" key="1">
    <citation type="submission" date="2016-10" db="EMBL/GenBank/DDBJ databases">
        <authorList>
            <person name="de Groot N.N."/>
        </authorList>
    </citation>
    <scope>NUCLEOTIDE SEQUENCE [LARGE SCALE GENOMIC DNA]</scope>
    <source>
        <strain evidence="3 4">LMG 2247</strain>
    </source>
</reference>
<dbReference type="PROSITE" id="PS51257">
    <property type="entry name" value="PROKAR_LIPOPROTEIN"/>
    <property type="match status" value="1"/>
</dbReference>
<proteinExistence type="predicted"/>
<accession>A0A1G8JD39</accession>
<feature type="region of interest" description="Disordered" evidence="1">
    <location>
        <begin position="28"/>
        <end position="71"/>
    </location>
</feature>
<keyword evidence="2" id="KW-0732">Signal</keyword>
<evidence type="ECO:0000313" key="3">
    <source>
        <dbReference type="EMBL" id="SDI29184.1"/>
    </source>
</evidence>
<evidence type="ECO:0000256" key="2">
    <source>
        <dbReference type="SAM" id="SignalP"/>
    </source>
</evidence>
<evidence type="ECO:0000313" key="4">
    <source>
        <dbReference type="Proteomes" id="UP000199706"/>
    </source>
</evidence>
<organism evidence="3 4">
    <name type="scientific">Paraburkholderia phenazinium</name>
    <dbReference type="NCBI Taxonomy" id="60549"/>
    <lineage>
        <taxon>Bacteria</taxon>
        <taxon>Pseudomonadati</taxon>
        <taxon>Pseudomonadota</taxon>
        <taxon>Betaproteobacteria</taxon>
        <taxon>Burkholderiales</taxon>
        <taxon>Burkholderiaceae</taxon>
        <taxon>Paraburkholderia</taxon>
    </lineage>
</organism>
<dbReference type="Proteomes" id="UP000199706">
    <property type="component" value="Unassembled WGS sequence"/>
</dbReference>
<dbReference type="RefSeq" id="WP_090691909.1">
    <property type="nucleotide sequence ID" value="NZ_CADERL010000032.1"/>
</dbReference>
<dbReference type="AlphaFoldDB" id="A0A1G8JD39"/>
<feature type="compositionally biased region" description="Low complexity" evidence="1">
    <location>
        <begin position="32"/>
        <end position="47"/>
    </location>
</feature>
<protein>
    <recommendedName>
        <fullName evidence="5">DUF4148 domain-containing protein</fullName>
    </recommendedName>
</protein>
<feature type="signal peptide" evidence="2">
    <location>
        <begin position="1"/>
        <end position="22"/>
    </location>
</feature>
<evidence type="ECO:0000256" key="1">
    <source>
        <dbReference type="SAM" id="MobiDB-lite"/>
    </source>
</evidence>
<gene>
    <name evidence="3" type="ORF">SAMN05216466_12060</name>
</gene>